<dbReference type="PROSITE" id="PS50084">
    <property type="entry name" value="KH_TYPE_1"/>
    <property type="match status" value="1"/>
</dbReference>
<dbReference type="Pfam" id="PF10469">
    <property type="entry name" value="AKAP7_NLS"/>
    <property type="match status" value="1"/>
</dbReference>
<dbReference type="InterPro" id="IPR004088">
    <property type="entry name" value="KH_dom_type_1"/>
</dbReference>
<reference evidence="3 4" key="1">
    <citation type="journal article" date="2014" name="Curr. Biol.">
        <title>The genome of the clonal raider ant Cerapachys biroi.</title>
        <authorList>
            <person name="Oxley P.R."/>
            <person name="Ji L."/>
            <person name="Fetter-Pruneda I."/>
            <person name="McKenzie S.K."/>
            <person name="Li C."/>
            <person name="Hu H."/>
            <person name="Zhang G."/>
            <person name="Kronauer D.J."/>
        </authorList>
    </citation>
    <scope>NUCLEOTIDE SEQUENCE [LARGE SCALE GENOMIC DNA]</scope>
</reference>
<dbReference type="GO" id="GO:0006307">
    <property type="term" value="P:DNA alkylation repair"/>
    <property type="evidence" value="ECO:0007669"/>
    <property type="project" value="InterPro"/>
</dbReference>
<evidence type="ECO:0000313" key="4">
    <source>
        <dbReference type="Proteomes" id="UP000053097"/>
    </source>
</evidence>
<dbReference type="EMBL" id="KK107167">
    <property type="protein sequence ID" value="EZA56279.1"/>
    <property type="molecule type" value="Genomic_DNA"/>
</dbReference>
<dbReference type="Gene3D" id="3.90.1140.10">
    <property type="entry name" value="Cyclic phosphodiesterase"/>
    <property type="match status" value="1"/>
</dbReference>
<evidence type="ECO:0000259" key="2">
    <source>
        <dbReference type="SMART" id="SM00322"/>
    </source>
</evidence>
<evidence type="ECO:0000313" key="3">
    <source>
        <dbReference type="EMBL" id="EZA56279.1"/>
    </source>
</evidence>
<organism evidence="3 4">
    <name type="scientific">Ooceraea biroi</name>
    <name type="common">Clonal raider ant</name>
    <name type="synonym">Cerapachys biroi</name>
    <dbReference type="NCBI Taxonomy" id="2015173"/>
    <lineage>
        <taxon>Eukaryota</taxon>
        <taxon>Metazoa</taxon>
        <taxon>Ecdysozoa</taxon>
        <taxon>Arthropoda</taxon>
        <taxon>Hexapoda</taxon>
        <taxon>Insecta</taxon>
        <taxon>Pterygota</taxon>
        <taxon>Neoptera</taxon>
        <taxon>Endopterygota</taxon>
        <taxon>Hymenoptera</taxon>
        <taxon>Apocrita</taxon>
        <taxon>Aculeata</taxon>
        <taxon>Formicoidea</taxon>
        <taxon>Formicidae</taxon>
        <taxon>Dorylinae</taxon>
        <taxon>Ooceraea</taxon>
    </lineage>
</organism>
<dbReference type="InterPro" id="IPR004087">
    <property type="entry name" value="KH_dom"/>
</dbReference>
<dbReference type="Pfam" id="PF00013">
    <property type="entry name" value="KH_1"/>
    <property type="match status" value="1"/>
</dbReference>
<dbReference type="InterPro" id="IPR047538">
    <property type="entry name" value="KH-I_ASCC1"/>
</dbReference>
<accession>A0A026WMD7</accession>
<dbReference type="Proteomes" id="UP000053097">
    <property type="component" value="Unassembled WGS sequence"/>
</dbReference>
<dbReference type="SMART" id="SM00322">
    <property type="entry name" value="KH"/>
    <property type="match status" value="1"/>
</dbReference>
<protein>
    <submittedName>
        <fullName evidence="3">Activating signal cointegrator 1 complex subunit</fullName>
    </submittedName>
</protein>
<dbReference type="GO" id="GO:0006355">
    <property type="term" value="P:regulation of DNA-templated transcription"/>
    <property type="evidence" value="ECO:0007669"/>
    <property type="project" value="TreeGrafter"/>
</dbReference>
<proteinExistence type="predicted"/>
<dbReference type="InterPro" id="IPR009210">
    <property type="entry name" value="ASCC1"/>
</dbReference>
<dbReference type="PANTHER" id="PTHR13360:SF1">
    <property type="entry name" value="ACTIVATING SIGNAL COINTEGRATOR 1 COMPLEX SUBUNIT 1"/>
    <property type="match status" value="1"/>
</dbReference>
<dbReference type="GO" id="GO:0003723">
    <property type="term" value="F:RNA binding"/>
    <property type="evidence" value="ECO:0007669"/>
    <property type="project" value="UniProtKB-UniRule"/>
</dbReference>
<dbReference type="SUPFAM" id="SSF54791">
    <property type="entry name" value="Eukaryotic type KH-domain (KH-domain type I)"/>
    <property type="match status" value="1"/>
</dbReference>
<sequence>MDVLEPELVWINGRCYRFYESSAWKNMDTSAPYVEDEELVSSEDESDTDIEIVSCGTMFKHTFYVPTAFYANIIGAKGSTRKRLESETGTTIEVPRKGKVADIAILGRDRKAIISARHRIDLLIEDVRKKKRYTHFLSIPLNKQEIIDNFNSFKTDVLEKYAKSTRNIDESLFQTASKLHITIGMLKLFDDNEKKQAFDVLNDCKEKVIKPILEESEPLKIQLRGVECMNDDPTEVKVLFAKISQNDKLQKLVDETVNHFVDFGLMKKERENVKLHATLMNVSFKDDHSSRFKEKIDATEIFKDHKETLFGEITLNQIDISELGTASKNNYYKSIGSITI</sequence>
<dbReference type="InterPro" id="IPR009097">
    <property type="entry name" value="Cyclic_Pdiesterase"/>
</dbReference>
<dbReference type="STRING" id="2015173.A0A026WMD7"/>
<dbReference type="AlphaFoldDB" id="A0A026WMD7"/>
<dbReference type="GO" id="GO:0005634">
    <property type="term" value="C:nucleus"/>
    <property type="evidence" value="ECO:0007669"/>
    <property type="project" value="TreeGrafter"/>
</dbReference>
<dbReference type="Gene3D" id="3.30.1370.10">
    <property type="entry name" value="K Homology domain, type 1"/>
    <property type="match status" value="1"/>
</dbReference>
<dbReference type="InterPro" id="IPR019510">
    <property type="entry name" value="AKAP7-like_phosphoesterase"/>
</dbReference>
<gene>
    <name evidence="3" type="ORF">X777_02898</name>
</gene>
<dbReference type="CDD" id="cd22419">
    <property type="entry name" value="KH-I_ASCC1"/>
    <property type="match status" value="1"/>
</dbReference>
<keyword evidence="1" id="KW-0694">RNA-binding</keyword>
<dbReference type="InterPro" id="IPR036612">
    <property type="entry name" value="KH_dom_type_1_sf"/>
</dbReference>
<dbReference type="OMA" id="CLAHFQT"/>
<dbReference type="OrthoDB" id="277832at2759"/>
<name>A0A026WMD7_OOCBI</name>
<evidence type="ECO:0000256" key="1">
    <source>
        <dbReference type="PROSITE-ProRule" id="PRU00117"/>
    </source>
</evidence>
<keyword evidence="4" id="KW-1185">Reference proteome</keyword>
<dbReference type="PIRSF" id="PIRSF027019">
    <property type="entry name" value="Euk_LigT"/>
    <property type="match status" value="1"/>
</dbReference>
<feature type="domain" description="K Homology" evidence="2">
    <location>
        <begin position="57"/>
        <end position="125"/>
    </location>
</feature>
<dbReference type="SUPFAM" id="SSF55144">
    <property type="entry name" value="LigT-like"/>
    <property type="match status" value="1"/>
</dbReference>
<dbReference type="PANTHER" id="PTHR13360">
    <property type="entry name" value="ACTIVATING SIGNAL COINTEGRATOR 1 COMPLEX SUBUNIT 1"/>
    <property type="match status" value="1"/>
</dbReference>